<feature type="compositionally biased region" description="Low complexity" evidence="1">
    <location>
        <begin position="37"/>
        <end position="49"/>
    </location>
</feature>
<dbReference type="PANTHER" id="PTHR43649:SF11">
    <property type="entry name" value="ABC TRANSPORTER SUBSTRATE-BINDING PROTEIN YESO-RELATED"/>
    <property type="match status" value="1"/>
</dbReference>
<dbReference type="PROSITE" id="PS51257">
    <property type="entry name" value="PROKAR_LIPOPROTEIN"/>
    <property type="match status" value="1"/>
</dbReference>
<dbReference type="EMBL" id="WAGX01000007">
    <property type="protein sequence ID" value="KAB1436011.1"/>
    <property type="molecule type" value="Genomic_DNA"/>
</dbReference>
<feature type="chain" id="PRO_5039696674" evidence="2">
    <location>
        <begin position="23"/>
        <end position="456"/>
    </location>
</feature>
<evidence type="ECO:0000313" key="4">
    <source>
        <dbReference type="Proteomes" id="UP000461768"/>
    </source>
</evidence>
<reference evidence="3 4" key="1">
    <citation type="submission" date="2019-09" db="EMBL/GenBank/DDBJ databases">
        <authorList>
            <person name="Valk L.C."/>
        </authorList>
    </citation>
    <scope>NUCLEOTIDE SEQUENCE [LARGE SCALE GENOMIC DNA]</scope>
    <source>
        <strain evidence="3">GalUA</strain>
    </source>
</reference>
<evidence type="ECO:0000256" key="1">
    <source>
        <dbReference type="SAM" id="MobiDB-lite"/>
    </source>
</evidence>
<protein>
    <submittedName>
        <fullName evidence="3">Extracellular solute-binding protein</fullName>
    </submittedName>
</protein>
<feature type="signal peptide" evidence="2">
    <location>
        <begin position="1"/>
        <end position="22"/>
    </location>
</feature>
<evidence type="ECO:0000313" key="3">
    <source>
        <dbReference type="EMBL" id="KAB1436011.1"/>
    </source>
</evidence>
<dbReference type="InterPro" id="IPR050490">
    <property type="entry name" value="Bact_solute-bd_prot1"/>
</dbReference>
<dbReference type="RefSeq" id="WP_151147896.1">
    <property type="nucleotide sequence ID" value="NZ_WAGX01000007.1"/>
</dbReference>
<dbReference type="PANTHER" id="PTHR43649">
    <property type="entry name" value="ARABINOSE-BINDING PROTEIN-RELATED"/>
    <property type="match status" value="1"/>
</dbReference>
<proteinExistence type="predicted"/>
<feature type="region of interest" description="Disordered" evidence="1">
    <location>
        <begin position="25"/>
        <end position="49"/>
    </location>
</feature>
<keyword evidence="4" id="KW-1185">Reference proteome</keyword>
<keyword evidence="2" id="KW-0732">Signal</keyword>
<reference evidence="3 4" key="2">
    <citation type="submission" date="2020-02" db="EMBL/GenBank/DDBJ databases">
        <title>Candidatus Galacturonibacter soehngenii shows hetero-acetogenic catabolism of galacturonic acid but lacks a canonical carbon monoxide dehydrogenase/acetyl-CoA synthase complex.</title>
        <authorList>
            <person name="Diender M."/>
            <person name="Stouten G.R."/>
            <person name="Petersen J.F."/>
            <person name="Nielsen P.H."/>
            <person name="Dueholm M.S."/>
            <person name="Pronk J.T."/>
            <person name="Van Loosdrecht M.C.M."/>
        </authorList>
    </citation>
    <scope>NUCLEOTIDE SEQUENCE [LARGE SCALE GENOMIC DNA]</scope>
    <source>
        <strain evidence="3">GalUA</strain>
    </source>
</reference>
<dbReference type="Gene3D" id="3.40.190.10">
    <property type="entry name" value="Periplasmic binding protein-like II"/>
    <property type="match status" value="2"/>
</dbReference>
<accession>A0A7V7UAQ1</accession>
<dbReference type="Pfam" id="PF01547">
    <property type="entry name" value="SBP_bac_1"/>
    <property type="match status" value="1"/>
</dbReference>
<sequence length="456" mass="49788">MKKLKKVTAILLAITMVAGLTACGKTSNETTGKDSSADTTASNETSASSTAQDQINLRFMWWGGDERAQATLEVIKKFQEANPNIVIEAESLSSDGYQEKLTTQLTSGTAADIIQIDPAWMPGYVKSGGEYFVDYNQYSNIVDLTTFDANFLKNNGNFDGSQYGLPTGLAGSALIYNTELAEKIGLEFTQDLSWDDLIEMGKKVQAYDPNMYLLTVGETLLVKAILKPYLQQLTGNKFFIDETGEMGFTQEELVQALDYIKALYDNNVIAPISSIISYGDELQNDPKWISGDTYVGMFCFSSTAKVATAAAPEQTFKAAYLPKMEGAKDDGFYCNCPQYMAVNSKSANVEAAMKFLEYFYNDQEAAEILGTVRSIPATSVGQKICLATGQIEGITKDTVDIAQQFKGTLDLGLSTEEEAITMQKEMADQVAYGVATPEDAAANSITLFQNYLDSKK</sequence>
<organism evidence="3 4">
    <name type="scientific">Candidatus Galacturonatibacter soehngenii</name>
    <dbReference type="NCBI Taxonomy" id="2307010"/>
    <lineage>
        <taxon>Bacteria</taxon>
        <taxon>Bacillati</taxon>
        <taxon>Bacillota</taxon>
        <taxon>Clostridia</taxon>
        <taxon>Lachnospirales</taxon>
        <taxon>Lachnospiraceae</taxon>
        <taxon>Candidatus Galacturonatibacter</taxon>
    </lineage>
</organism>
<name>A0A7V7UAQ1_9FIRM</name>
<dbReference type="InterPro" id="IPR006059">
    <property type="entry name" value="SBP"/>
</dbReference>
<dbReference type="AlphaFoldDB" id="A0A7V7UAQ1"/>
<gene>
    <name evidence="3" type="ORF">F7O84_16725</name>
</gene>
<evidence type="ECO:0000256" key="2">
    <source>
        <dbReference type="SAM" id="SignalP"/>
    </source>
</evidence>
<comment type="caution">
    <text evidence="3">The sequence shown here is derived from an EMBL/GenBank/DDBJ whole genome shotgun (WGS) entry which is preliminary data.</text>
</comment>
<dbReference type="SUPFAM" id="SSF53850">
    <property type="entry name" value="Periplasmic binding protein-like II"/>
    <property type="match status" value="1"/>
</dbReference>
<dbReference type="OrthoDB" id="9764112at2"/>
<dbReference type="Proteomes" id="UP000461768">
    <property type="component" value="Unassembled WGS sequence"/>
</dbReference>